<dbReference type="FunCoup" id="H2AW17">
    <property type="interactions" value="59"/>
</dbReference>
<dbReference type="InterPro" id="IPR013244">
    <property type="entry name" value="Sec39_domain"/>
</dbReference>
<evidence type="ECO:0000256" key="1">
    <source>
        <dbReference type="ARBA" id="ARBA00004240"/>
    </source>
</evidence>
<evidence type="ECO:0000256" key="3">
    <source>
        <dbReference type="ARBA" id="ARBA00022824"/>
    </source>
</evidence>
<name>H2AW17_KAZAF</name>
<dbReference type="GeneID" id="13884015"/>
<evidence type="ECO:0000313" key="7">
    <source>
        <dbReference type="Proteomes" id="UP000005220"/>
    </source>
</evidence>
<evidence type="ECO:0000313" key="6">
    <source>
        <dbReference type="EMBL" id="CCF58567.1"/>
    </source>
</evidence>
<sequence length="689" mass="80326">MLDEQLYLLTCVFASRADVKNISKLTYRFQNSLDFINAIVVFWPELDDPLNLRLLLEDGETEYLDDDSLLVSLLSGDSDLISMIELEKSLLMERFHTAKNYVDSKLHRLSLNDINTNWLTKRILICNELYVQDTLFYQPLWEFVQNQDESFDNWIHGVVLPLNHMNKRLNKNIRIKEYIDMNPSDLLDATFSKKVISVNEIVNELIPYLSYKNLDSTYELFINDFFNMERFPLKDRINYEAFRSILDQVPRYLADCTSFYESSLEIVFENSEDLLKIASPTNIKELLSGIPNDITLEKYGINVKNLLTYIENIDSFLSDFSPKDIYAIRNEEETAQAAHFGSICTDFILHNNEHNTEKKLNLIVDMLKKELNSAEDDKIFDKLSFDKELSILFETFLTLGDFELLKRFNNLPEVNESAAFKSTEIILLEKYFWQFFNNSSNGSRTRPDMTKAKKTLNLLLVENEAKYKHLDTLLDVSNELSTFSMNLGKGIPFKPCNIIDFKNDPFDIVSILLELNSSLYKNTSTTFAIIKKLYKVFEREPADPNFTVEFNKILSLHIDYSLVNMDFKFAYEKTVELLERLLSTDETEHLGDYWLTIFQVCKFNDPEWTDNEIPTEILLFQMDILSKLLHICPMDQMEAVTSRWSSLEMELSTRDLINDKYSLEHQNSTSLNFLKNGLSNKVSSFLTGL</sequence>
<keyword evidence="7" id="KW-1185">Reference proteome</keyword>
<evidence type="ECO:0000256" key="4">
    <source>
        <dbReference type="ARBA" id="ARBA00022927"/>
    </source>
</evidence>
<dbReference type="AlphaFoldDB" id="H2AW17"/>
<gene>
    <name evidence="6" type="primary">KAFR0E04160</name>
    <name evidence="6" type="ORF">KAFR_0E04160</name>
</gene>
<organism evidence="6 7">
    <name type="scientific">Kazachstania africana (strain ATCC 22294 / BCRC 22015 / CBS 2517 / CECT 1963 / NBRC 1671 / NRRL Y-8276)</name>
    <name type="common">Yeast</name>
    <name type="synonym">Kluyveromyces africanus</name>
    <dbReference type="NCBI Taxonomy" id="1071382"/>
    <lineage>
        <taxon>Eukaryota</taxon>
        <taxon>Fungi</taxon>
        <taxon>Dikarya</taxon>
        <taxon>Ascomycota</taxon>
        <taxon>Saccharomycotina</taxon>
        <taxon>Saccharomycetes</taxon>
        <taxon>Saccharomycetales</taxon>
        <taxon>Saccharomycetaceae</taxon>
        <taxon>Kazachstania</taxon>
    </lineage>
</organism>
<feature type="domain" description="Sec39" evidence="5">
    <location>
        <begin position="7"/>
        <end position="665"/>
    </location>
</feature>
<dbReference type="PANTHER" id="PTHR40787">
    <property type="entry name" value="SECRETED PROTEIN"/>
    <property type="match status" value="1"/>
</dbReference>
<keyword evidence="4" id="KW-0653">Protein transport</keyword>
<dbReference type="EMBL" id="HE650825">
    <property type="protein sequence ID" value="CCF58567.1"/>
    <property type="molecule type" value="Genomic_DNA"/>
</dbReference>
<dbReference type="RefSeq" id="XP_003957702.1">
    <property type="nucleotide sequence ID" value="XM_003957653.1"/>
</dbReference>
<comment type="subcellular location">
    <subcellularLocation>
        <location evidence="1">Endoplasmic reticulum</location>
    </subcellularLocation>
</comment>
<keyword evidence="3" id="KW-0256">Endoplasmic reticulum</keyword>
<dbReference type="GO" id="GO:0015031">
    <property type="term" value="P:protein transport"/>
    <property type="evidence" value="ECO:0007669"/>
    <property type="project" value="UniProtKB-KW"/>
</dbReference>
<evidence type="ECO:0000259" key="5">
    <source>
        <dbReference type="Pfam" id="PF08314"/>
    </source>
</evidence>
<dbReference type="GO" id="GO:0032581">
    <property type="term" value="P:ER-dependent peroxisome organization"/>
    <property type="evidence" value="ECO:0007669"/>
    <property type="project" value="EnsemblFungi"/>
</dbReference>
<dbReference type="GO" id="GO:0005635">
    <property type="term" value="C:nuclear envelope"/>
    <property type="evidence" value="ECO:0007669"/>
    <property type="project" value="EnsemblFungi"/>
</dbReference>
<dbReference type="InParanoid" id="H2AW17"/>
<evidence type="ECO:0000256" key="2">
    <source>
        <dbReference type="ARBA" id="ARBA00022448"/>
    </source>
</evidence>
<dbReference type="GO" id="GO:0070939">
    <property type="term" value="C:Dsl1/NZR complex"/>
    <property type="evidence" value="ECO:0007669"/>
    <property type="project" value="EnsemblFungi"/>
</dbReference>
<protein>
    <recommendedName>
        <fullName evidence="5">Sec39 domain-containing protein</fullName>
    </recommendedName>
</protein>
<dbReference type="PANTHER" id="PTHR40787:SF3">
    <property type="entry name" value="PROTEIN TRANSPORT PROTEIN SEC39"/>
    <property type="match status" value="1"/>
</dbReference>
<keyword evidence="2" id="KW-0813">Transport</keyword>
<dbReference type="Proteomes" id="UP000005220">
    <property type="component" value="Chromosome 5"/>
</dbReference>
<accession>H2AW17</accession>
<proteinExistence type="predicted"/>
<dbReference type="GO" id="GO:0006890">
    <property type="term" value="P:retrograde vesicle-mediated transport, Golgi to endoplasmic reticulum"/>
    <property type="evidence" value="ECO:0007669"/>
    <property type="project" value="EnsemblFungi"/>
</dbReference>
<dbReference type="GO" id="GO:0005789">
    <property type="term" value="C:endoplasmic reticulum membrane"/>
    <property type="evidence" value="ECO:0007669"/>
    <property type="project" value="EnsemblFungi"/>
</dbReference>
<dbReference type="eggNOG" id="ENOG502RS0W">
    <property type="taxonomic scope" value="Eukaryota"/>
</dbReference>
<dbReference type="KEGG" id="kaf:KAFR_0E04160"/>
<reference evidence="6 7" key="1">
    <citation type="journal article" date="2011" name="Proc. Natl. Acad. Sci. U.S.A.">
        <title>Evolutionary erosion of yeast sex chromosomes by mating-type switching accidents.</title>
        <authorList>
            <person name="Gordon J.L."/>
            <person name="Armisen D."/>
            <person name="Proux-Wera E."/>
            <person name="Oheigeartaigh S.S."/>
            <person name="Byrne K.P."/>
            <person name="Wolfe K.H."/>
        </authorList>
    </citation>
    <scope>NUCLEOTIDE SEQUENCE [LARGE SCALE GENOMIC DNA]</scope>
    <source>
        <strain evidence="7">ATCC 22294 / BCRC 22015 / CBS 2517 / CECT 1963 / NBRC 1671 / NRRL Y-8276</strain>
    </source>
</reference>
<dbReference type="HOGENOM" id="CLU_389403_0_0_1"/>
<dbReference type="Pfam" id="PF08314">
    <property type="entry name" value="Sec39"/>
    <property type="match status" value="1"/>
</dbReference>
<dbReference type="OrthoDB" id="342024at2759"/>